<protein>
    <recommendedName>
        <fullName evidence="3">Bacteriocin</fullName>
    </recommendedName>
</protein>
<evidence type="ECO:0008006" key="3">
    <source>
        <dbReference type="Google" id="ProtNLM"/>
    </source>
</evidence>
<gene>
    <name evidence="1" type="ORF">GCM10023230_01920</name>
</gene>
<accession>A0ABP8ZJE9</accession>
<organism evidence="1 2">
    <name type="scientific">Flavobacterium hankyongi</name>
    <dbReference type="NCBI Taxonomy" id="1176532"/>
    <lineage>
        <taxon>Bacteria</taxon>
        <taxon>Pseudomonadati</taxon>
        <taxon>Bacteroidota</taxon>
        <taxon>Flavobacteriia</taxon>
        <taxon>Flavobacteriales</taxon>
        <taxon>Flavobacteriaceae</taxon>
        <taxon>Flavobacterium</taxon>
    </lineage>
</organism>
<dbReference type="RefSeq" id="WP_264542672.1">
    <property type="nucleotide sequence ID" value="NZ_BAABIP010000005.1"/>
</dbReference>
<sequence>MNNKNQKDANIEIVSEQEMLNLFQVEELENRLEMASISASEIEAADGGNKICWLA</sequence>
<dbReference type="Proteomes" id="UP001500141">
    <property type="component" value="Unassembled WGS sequence"/>
</dbReference>
<reference evidence="2" key="1">
    <citation type="journal article" date="2019" name="Int. J. Syst. Evol. Microbiol.">
        <title>The Global Catalogue of Microorganisms (GCM) 10K type strain sequencing project: providing services to taxonomists for standard genome sequencing and annotation.</title>
        <authorList>
            <consortium name="The Broad Institute Genomics Platform"/>
            <consortium name="The Broad Institute Genome Sequencing Center for Infectious Disease"/>
            <person name="Wu L."/>
            <person name="Ma J."/>
        </authorList>
    </citation>
    <scope>NUCLEOTIDE SEQUENCE [LARGE SCALE GENOMIC DNA]</scope>
    <source>
        <strain evidence="2">JCM 18198</strain>
    </source>
</reference>
<dbReference type="EMBL" id="BAABIP010000005">
    <property type="protein sequence ID" value="GAA4757684.1"/>
    <property type="molecule type" value="Genomic_DNA"/>
</dbReference>
<evidence type="ECO:0000313" key="2">
    <source>
        <dbReference type="Proteomes" id="UP001500141"/>
    </source>
</evidence>
<evidence type="ECO:0000313" key="1">
    <source>
        <dbReference type="EMBL" id="GAA4757684.1"/>
    </source>
</evidence>
<keyword evidence="2" id="KW-1185">Reference proteome</keyword>
<name>A0ABP8ZJE9_9FLAO</name>
<proteinExistence type="predicted"/>
<comment type="caution">
    <text evidence="1">The sequence shown here is derived from an EMBL/GenBank/DDBJ whole genome shotgun (WGS) entry which is preliminary data.</text>
</comment>